<keyword evidence="4 7" id="KW-0540">Nuclease</keyword>
<dbReference type="NCBIfam" id="TIGR00619">
    <property type="entry name" value="sbcd"/>
    <property type="match status" value="1"/>
</dbReference>
<dbReference type="InterPro" id="IPR029052">
    <property type="entry name" value="Metallo-depent_PP-like"/>
</dbReference>
<reference evidence="9 10" key="1">
    <citation type="journal article" date="2016" name="Int. J. Syst. Evol. Microbiol.">
        <title>Streptococcuspantholopis sp. nov., isolated from faeces of the Tibetan antelope (Pantholops hodgsonii).</title>
        <authorList>
            <person name="Bai X."/>
            <person name="Xiong Y."/>
            <person name="Lu S."/>
            <person name="Jin D."/>
            <person name="Lai X."/>
            <person name="Yang J."/>
            <person name="Niu L."/>
            <person name="Hu S."/>
            <person name="Meng X."/>
            <person name="Pu J."/>
            <person name="Ye C."/>
            <person name="Xu J."/>
        </authorList>
    </citation>
    <scope>NUCLEOTIDE SEQUENCE [LARGE SCALE GENOMIC DNA]</scope>
    <source>
        <strain evidence="9 10">TA 26</strain>
    </source>
</reference>
<comment type="similarity">
    <text evidence="1 7">Belongs to the SbcD family.</text>
</comment>
<dbReference type="PANTHER" id="PTHR30337">
    <property type="entry name" value="COMPONENT OF ATP-DEPENDENT DSDNA EXONUCLEASE"/>
    <property type="match status" value="1"/>
</dbReference>
<dbReference type="Gene3D" id="3.60.21.10">
    <property type="match status" value="1"/>
</dbReference>
<dbReference type="InterPro" id="IPR041796">
    <property type="entry name" value="Mre11_N"/>
</dbReference>
<dbReference type="GO" id="GO:0008408">
    <property type="term" value="F:3'-5' exonuclease activity"/>
    <property type="evidence" value="ECO:0007669"/>
    <property type="project" value="InterPro"/>
</dbReference>
<keyword evidence="10" id="KW-1185">Reference proteome</keyword>
<dbReference type="OrthoDB" id="9773856at2"/>
<evidence type="ECO:0000256" key="1">
    <source>
        <dbReference type="ARBA" id="ARBA00010555"/>
    </source>
</evidence>
<comment type="function">
    <text evidence="7">SbcCD cleaves DNA hairpin structures. These structures can inhibit DNA replication and are intermediates in certain DNA recombination reactions. The complex acts as a 3'-&gt;5' double strand exonuclease that can open hairpins. It also has a 5' single-strand endonuclease activity.</text>
</comment>
<name>A0A172Q9D9_9STRE</name>
<evidence type="ECO:0000256" key="3">
    <source>
        <dbReference type="ARBA" id="ARBA00013365"/>
    </source>
</evidence>
<feature type="domain" description="Calcineurin-like phosphoesterase" evidence="8">
    <location>
        <begin position="1"/>
        <end position="225"/>
    </location>
</feature>
<dbReference type="Proteomes" id="UP000077317">
    <property type="component" value="Chromosome"/>
</dbReference>
<dbReference type="CDD" id="cd00840">
    <property type="entry name" value="MPP_Mre11_N"/>
    <property type="match status" value="1"/>
</dbReference>
<organism evidence="9 10">
    <name type="scientific">Streptococcus pantholopis</name>
    <dbReference type="NCBI Taxonomy" id="1811193"/>
    <lineage>
        <taxon>Bacteria</taxon>
        <taxon>Bacillati</taxon>
        <taxon>Bacillota</taxon>
        <taxon>Bacilli</taxon>
        <taxon>Lactobacillales</taxon>
        <taxon>Streptococcaceae</taxon>
        <taxon>Streptococcus</taxon>
    </lineage>
</organism>
<dbReference type="RefSeq" id="WP_067064256.1">
    <property type="nucleotide sequence ID" value="NZ_CP014699.1"/>
</dbReference>
<dbReference type="AlphaFoldDB" id="A0A172Q9D9"/>
<evidence type="ECO:0000259" key="8">
    <source>
        <dbReference type="Pfam" id="PF00149"/>
    </source>
</evidence>
<dbReference type="EMBL" id="CP014699">
    <property type="protein sequence ID" value="AND80037.1"/>
    <property type="molecule type" value="Genomic_DNA"/>
</dbReference>
<accession>A0A172Q9D9</accession>
<keyword evidence="6 7" id="KW-0269">Exonuclease</keyword>
<dbReference type="InterPro" id="IPR004843">
    <property type="entry name" value="Calcineurin-like_PHP"/>
</dbReference>
<evidence type="ECO:0000313" key="10">
    <source>
        <dbReference type="Proteomes" id="UP000077317"/>
    </source>
</evidence>
<evidence type="ECO:0000313" key="9">
    <source>
        <dbReference type="EMBL" id="AND80037.1"/>
    </source>
</evidence>
<reference evidence="10" key="2">
    <citation type="submission" date="2016-03" db="EMBL/GenBank/DDBJ databases">
        <title>Streptococcus antelopensis sp. nov., isolated from the feces of the Tibetan antelope (Pantholops hodgsonii) in Hoh Xil National Nature Reserve, Qinghai, China.</title>
        <authorList>
            <person name="Bai X."/>
        </authorList>
    </citation>
    <scope>NUCLEOTIDE SEQUENCE [LARGE SCALE GENOMIC DNA]</scope>
    <source>
        <strain evidence="10">TA 26</strain>
    </source>
</reference>
<dbReference type="GO" id="GO:0006260">
    <property type="term" value="P:DNA replication"/>
    <property type="evidence" value="ECO:0007669"/>
    <property type="project" value="UniProtKB-KW"/>
</dbReference>
<comment type="subunit">
    <text evidence="2 7">Heterodimer of SbcC and SbcD.</text>
</comment>
<dbReference type="Pfam" id="PF00149">
    <property type="entry name" value="Metallophos"/>
    <property type="match status" value="1"/>
</dbReference>
<proteinExistence type="inferred from homology"/>
<dbReference type="InterPro" id="IPR004593">
    <property type="entry name" value="SbcD"/>
</dbReference>
<evidence type="ECO:0000256" key="5">
    <source>
        <dbReference type="ARBA" id="ARBA00022801"/>
    </source>
</evidence>
<keyword evidence="7" id="KW-0255">Endonuclease</keyword>
<dbReference type="KEGG" id="spat:A0O21_08495"/>
<dbReference type="SUPFAM" id="SSF56300">
    <property type="entry name" value="Metallo-dependent phosphatases"/>
    <property type="match status" value="1"/>
</dbReference>
<protein>
    <recommendedName>
        <fullName evidence="3 7">Nuclease SbcCD subunit D</fullName>
    </recommendedName>
</protein>
<dbReference type="GO" id="GO:0006310">
    <property type="term" value="P:DNA recombination"/>
    <property type="evidence" value="ECO:0007669"/>
    <property type="project" value="UniProtKB-KW"/>
</dbReference>
<keyword evidence="7" id="KW-0235">DNA replication</keyword>
<sequence length="397" mass="45544">MKLLHTGDWHIGRQLNNNGMSLLEDQTAVLQEMVKLAKQEGVDGVVIAGDLYDRGIPSVDAVQVFNSIINAFLFEAGIPVYAISGNHDSSRRLSFGQEFFKRQQFFLVTDLKDAFEPIETPDTQLFLLPFIDPIDARIYYKEENPDSLKDMQQVIGRILKDMKAKFDPDKAHLLVSHFAVSKGKDDTDLRFQMLSETLRTVGGLTSLRSDLFADFDYVALGHIHTHHASPSERVVYSGSPLIFNKDEARRKDRKGVYIVDIKPGEVRKKFVELPVYKEFFVLEEGFDRLIDRDFYETYPRKRARFAFDILTKNRKELEGLNIRAKLEEIYGPEIMDITIHSQVETGRTLQSKKRQERLSASEEEIIGTFYAEMTNGDSLSDYQRTIVADILSQLKEN</sequence>
<keyword evidence="5 7" id="KW-0378">Hydrolase</keyword>
<evidence type="ECO:0000256" key="7">
    <source>
        <dbReference type="RuleBase" id="RU363069"/>
    </source>
</evidence>
<dbReference type="PANTHER" id="PTHR30337:SF0">
    <property type="entry name" value="NUCLEASE SBCCD SUBUNIT D"/>
    <property type="match status" value="1"/>
</dbReference>
<evidence type="ECO:0000256" key="4">
    <source>
        <dbReference type="ARBA" id="ARBA00022722"/>
    </source>
</evidence>
<evidence type="ECO:0000256" key="6">
    <source>
        <dbReference type="ARBA" id="ARBA00022839"/>
    </source>
</evidence>
<dbReference type="InterPro" id="IPR050535">
    <property type="entry name" value="DNA_Repair-Maintenance_Comp"/>
</dbReference>
<evidence type="ECO:0000256" key="2">
    <source>
        <dbReference type="ARBA" id="ARBA00011322"/>
    </source>
</evidence>
<gene>
    <name evidence="7" type="primary">sbcD</name>
    <name evidence="9" type="ORF">A0O21_08495</name>
</gene>
<dbReference type="STRING" id="1811193.A0O21_08495"/>
<keyword evidence="7" id="KW-0233">DNA recombination</keyword>
<dbReference type="GO" id="GO:0004519">
    <property type="term" value="F:endonuclease activity"/>
    <property type="evidence" value="ECO:0007669"/>
    <property type="project" value="UniProtKB-KW"/>
</dbReference>